<proteinExistence type="predicted"/>
<accession>A0ACC0UZJ1</accession>
<name>A0ACC0UZJ1_9HYPO</name>
<comment type="caution">
    <text evidence="1">The sequence shown here is derived from an EMBL/GenBank/DDBJ whole genome shotgun (WGS) entry which is preliminary data.</text>
</comment>
<organism evidence="1 2">
    <name type="scientific">Trichothecium roseum</name>
    <dbReference type="NCBI Taxonomy" id="47278"/>
    <lineage>
        <taxon>Eukaryota</taxon>
        <taxon>Fungi</taxon>
        <taxon>Dikarya</taxon>
        <taxon>Ascomycota</taxon>
        <taxon>Pezizomycotina</taxon>
        <taxon>Sordariomycetes</taxon>
        <taxon>Hypocreomycetidae</taxon>
        <taxon>Hypocreales</taxon>
        <taxon>Hypocreales incertae sedis</taxon>
        <taxon>Trichothecium</taxon>
    </lineage>
</organism>
<reference evidence="1" key="1">
    <citation type="submission" date="2022-10" db="EMBL/GenBank/DDBJ databases">
        <title>Complete Genome of Trichothecium roseum strain YXFP-22015, a Plant Pathogen Isolated from Citrus.</title>
        <authorList>
            <person name="Wang Y."/>
            <person name="Zhu L."/>
        </authorList>
    </citation>
    <scope>NUCLEOTIDE SEQUENCE</scope>
    <source>
        <strain evidence="1">YXFP-22015</strain>
    </source>
</reference>
<dbReference type="EMBL" id="CM047944">
    <property type="protein sequence ID" value="KAI9899381.1"/>
    <property type="molecule type" value="Genomic_DNA"/>
</dbReference>
<sequence>MPRRSRGCKQCRQRRIGCDGGLPSCRQCLNTKRACSGPLQGALIINQTESVSSRASAPQQHQYRPRHSSVVHQPSSQSMFAHVFIAEFVSFITARDGQVWQRSWLSELQHGTVIDEGPALELSMQATALAYCGAASKNPAAVRHACQIYGRALSKHARSISQHPDSLRAASLCTCIMLSFFEAMCSTSFTAYGAHLRAAQSMLAMMPADPPGPSQSQVVWQLAKHIQCQTLFVMVVNPEDYLSKTPDPKPWAQTMRLPKSDGGSEQLFDRLMEILRHLADHLARRSCGIEQLTLDASLDQEVDDLWDEFRDGASETGEPEMTSGNHYHDGLMAMTVAYFAAARVMLNVLGFGGHGARRSPHEACGRILACASSIEGKNIGCAYLRMFFTLTLVALYGTDDEQREAAAALLRRWLKDTAFYGMGSVAIRRIHVLDDGNAPFITV</sequence>
<gene>
    <name evidence="1" type="ORF">N3K66_005842</name>
</gene>
<keyword evidence="2" id="KW-1185">Reference proteome</keyword>
<evidence type="ECO:0000313" key="2">
    <source>
        <dbReference type="Proteomes" id="UP001163324"/>
    </source>
</evidence>
<dbReference type="Proteomes" id="UP001163324">
    <property type="component" value="Chromosome 5"/>
</dbReference>
<protein>
    <submittedName>
        <fullName evidence="1">Uncharacterized protein</fullName>
    </submittedName>
</protein>
<evidence type="ECO:0000313" key="1">
    <source>
        <dbReference type="EMBL" id="KAI9899381.1"/>
    </source>
</evidence>